<keyword evidence="1" id="KW-1133">Transmembrane helix</keyword>
<reference evidence="2" key="3">
    <citation type="submission" date="2023-05" db="EMBL/GenBank/DDBJ databases">
        <authorList>
            <person name="Smith C.H."/>
        </authorList>
    </citation>
    <scope>NUCLEOTIDE SEQUENCE</scope>
    <source>
        <strain evidence="2">CHS0354</strain>
        <tissue evidence="2">Mantle</tissue>
    </source>
</reference>
<sequence>MNSRKLRVFRIRQFFPVWFSFLFAISSTILILLLLDKKFSINSDSEFWKLEKNISILNYAEHNDQDQVQDSCNLHIDWHETELETRINTKDRDNNDWTFTRKVTCPKLPLINISVPRKKITLNCKRGRPFIGISETIQPDDIFQISHDDPCLTNFITNCCSDGKPVPNIVHFIWFMYKEFNFFHYLSFMSAVRFVRPFLILLHGNYIPYGRYWRRFTLSFPYVILVQRSATVNIFGNKLMFLEHISDVMRIEILKDYGGIYLDYDEVVLRPLEPLRVYDYVQGLEFPSQLGSQLIMARKNATFLQLWYESYKYYSEDPLYNAQEVPATLAKKHPELIHIEGIALKFRLIRILNPFYMGLLLLCIVSSTVFIIHLTGSEIDVNTGSGLWKIGRKTITLEHTKSIGRDTSQDQCGNKINWKKMTVIPVTNKTITYENDWTFTRTVKCQELPGLYIRIPRKKVSLNCKTEIPLFEISETIQPDDIFEIAHDDPCLTKFIESCCNDGKPVPYVVHFIWFMYREFNFFHFLSFMSAVRFVRPCLILIHGNYVPYGSYWQRFTLTFPYVILVRRSPKLYIFGKRIEFVEHISDIMRIEILKDYGGIYLDYDEVVLRSLEPLRVYNYVQGYELPDQLGSQLIMAKRNATFLQLWYDSYKNYSQEWLYNALEVPALLANQHPELIHIDGYNFTRPSWQNMTWIFNRNYNWSTNYAMHSYARMFVKEYPNRKVDLISIRYLNTTIGSISRHVIYGSKELCYNETKSN</sequence>
<evidence type="ECO:0000313" key="2">
    <source>
        <dbReference type="EMBL" id="KAK3602676.1"/>
    </source>
</evidence>
<dbReference type="PANTHER" id="PTHR46830:SF2">
    <property type="entry name" value="ALPHA-1,4-N-ACETYLGLUCOSAMINYLTRANSFERASE"/>
    <property type="match status" value="1"/>
</dbReference>
<evidence type="ECO:0000313" key="3">
    <source>
        <dbReference type="Proteomes" id="UP001195483"/>
    </source>
</evidence>
<feature type="transmembrane region" description="Helical" evidence="1">
    <location>
        <begin position="355"/>
        <end position="374"/>
    </location>
</feature>
<proteinExistence type="predicted"/>
<dbReference type="SUPFAM" id="SSF53448">
    <property type="entry name" value="Nucleotide-diphospho-sugar transferases"/>
    <property type="match status" value="2"/>
</dbReference>
<keyword evidence="1" id="KW-0472">Membrane</keyword>
<protein>
    <submittedName>
        <fullName evidence="2">Uncharacterized protein</fullName>
    </submittedName>
</protein>
<evidence type="ECO:0000256" key="1">
    <source>
        <dbReference type="SAM" id="Phobius"/>
    </source>
</evidence>
<gene>
    <name evidence="2" type="ORF">CHS0354_017876</name>
</gene>
<feature type="transmembrane region" description="Helical" evidence="1">
    <location>
        <begin position="15"/>
        <end position="35"/>
    </location>
</feature>
<dbReference type="InterPro" id="IPR029044">
    <property type="entry name" value="Nucleotide-diphossugar_trans"/>
</dbReference>
<dbReference type="InterPro" id="IPR007577">
    <property type="entry name" value="GlycoTrfase_DXD_sugar-bd_CS"/>
</dbReference>
<organism evidence="2 3">
    <name type="scientific">Potamilus streckersoni</name>
    <dbReference type="NCBI Taxonomy" id="2493646"/>
    <lineage>
        <taxon>Eukaryota</taxon>
        <taxon>Metazoa</taxon>
        <taxon>Spiralia</taxon>
        <taxon>Lophotrochozoa</taxon>
        <taxon>Mollusca</taxon>
        <taxon>Bivalvia</taxon>
        <taxon>Autobranchia</taxon>
        <taxon>Heteroconchia</taxon>
        <taxon>Palaeoheterodonta</taxon>
        <taxon>Unionida</taxon>
        <taxon>Unionoidea</taxon>
        <taxon>Unionidae</taxon>
        <taxon>Ambleminae</taxon>
        <taxon>Lampsilini</taxon>
        <taxon>Potamilus</taxon>
    </lineage>
</organism>
<accession>A0AAE0T2T8</accession>
<comment type="caution">
    <text evidence="2">The sequence shown here is derived from an EMBL/GenBank/DDBJ whole genome shotgun (WGS) entry which is preliminary data.</text>
</comment>
<reference evidence="2" key="2">
    <citation type="journal article" date="2021" name="Genome Biol. Evol.">
        <title>Developing a high-quality reference genome for a parasitic bivalve with doubly uniparental inheritance (Bivalvia: Unionida).</title>
        <authorList>
            <person name="Smith C.H."/>
        </authorList>
    </citation>
    <scope>NUCLEOTIDE SEQUENCE</scope>
    <source>
        <strain evidence="2">CHS0354</strain>
        <tissue evidence="2">Mantle</tissue>
    </source>
</reference>
<dbReference type="Proteomes" id="UP001195483">
    <property type="component" value="Unassembled WGS sequence"/>
</dbReference>
<dbReference type="EMBL" id="JAEAOA010001104">
    <property type="protein sequence ID" value="KAK3602676.1"/>
    <property type="molecule type" value="Genomic_DNA"/>
</dbReference>
<dbReference type="AlphaFoldDB" id="A0AAE0T2T8"/>
<reference evidence="2" key="1">
    <citation type="journal article" date="2021" name="Genome Biol. Evol.">
        <title>A High-Quality Reference Genome for a Parasitic Bivalve with Doubly Uniparental Inheritance (Bivalvia: Unionida).</title>
        <authorList>
            <person name="Smith C.H."/>
        </authorList>
    </citation>
    <scope>NUCLEOTIDE SEQUENCE</scope>
    <source>
        <strain evidence="2">CHS0354</strain>
    </source>
</reference>
<dbReference type="Gene3D" id="3.90.550.20">
    <property type="match status" value="2"/>
</dbReference>
<dbReference type="Pfam" id="PF04488">
    <property type="entry name" value="Gly_transf_sug"/>
    <property type="match status" value="2"/>
</dbReference>
<keyword evidence="1" id="KW-0812">Transmembrane</keyword>
<keyword evidence="3" id="KW-1185">Reference proteome</keyword>
<dbReference type="PANTHER" id="PTHR46830">
    <property type="entry name" value="TRANSFERASE, PUTATIVE-RELATED"/>
    <property type="match status" value="1"/>
</dbReference>
<name>A0AAE0T2T8_9BIVA</name>